<keyword evidence="1" id="KW-0812">Transmembrane</keyword>
<dbReference type="EMBL" id="SLWM01000045">
    <property type="protein sequence ID" value="TCO08545.1"/>
    <property type="molecule type" value="Genomic_DNA"/>
</dbReference>
<dbReference type="Proteomes" id="UP000295818">
    <property type="component" value="Unassembled WGS sequence"/>
</dbReference>
<reference evidence="2 3" key="1">
    <citation type="journal article" date="2015" name="Stand. Genomic Sci.">
        <title>Genomic Encyclopedia of Bacterial and Archaeal Type Strains, Phase III: the genomes of soil and plant-associated and newly described type strains.</title>
        <authorList>
            <person name="Whitman W.B."/>
            <person name="Woyke T."/>
            <person name="Klenk H.P."/>
            <person name="Zhou Y."/>
            <person name="Lilburn T.G."/>
            <person name="Beck B.J."/>
            <person name="De Vos P."/>
            <person name="Vandamme P."/>
            <person name="Eisen J.A."/>
            <person name="Garrity G."/>
            <person name="Hugenholtz P."/>
            <person name="Kyrpides N.C."/>
        </authorList>
    </citation>
    <scope>NUCLEOTIDE SEQUENCE [LARGE SCALE GENOMIC DNA]</scope>
    <source>
        <strain evidence="2 3">VKM Ac-2538</strain>
    </source>
</reference>
<feature type="transmembrane region" description="Helical" evidence="1">
    <location>
        <begin position="143"/>
        <end position="165"/>
    </location>
</feature>
<feature type="transmembrane region" description="Helical" evidence="1">
    <location>
        <begin position="222"/>
        <end position="245"/>
    </location>
</feature>
<keyword evidence="3" id="KW-1185">Reference proteome</keyword>
<organism evidence="2 3">
    <name type="scientific">Kribbella orskensis</name>
    <dbReference type="NCBI Taxonomy" id="2512216"/>
    <lineage>
        <taxon>Bacteria</taxon>
        <taxon>Bacillati</taxon>
        <taxon>Actinomycetota</taxon>
        <taxon>Actinomycetes</taxon>
        <taxon>Propionibacteriales</taxon>
        <taxon>Kribbellaceae</taxon>
        <taxon>Kribbella</taxon>
    </lineage>
</organism>
<feature type="transmembrane region" description="Helical" evidence="1">
    <location>
        <begin position="172"/>
        <end position="193"/>
    </location>
</feature>
<comment type="caution">
    <text evidence="2">The sequence shown here is derived from an EMBL/GenBank/DDBJ whole genome shotgun (WGS) entry which is preliminary data.</text>
</comment>
<feature type="transmembrane region" description="Helical" evidence="1">
    <location>
        <begin position="103"/>
        <end position="131"/>
    </location>
</feature>
<feature type="transmembrane region" description="Helical" evidence="1">
    <location>
        <begin position="20"/>
        <end position="41"/>
    </location>
</feature>
<accession>A0ABY2B682</accession>
<sequence length="252" mass="25411">MTALFRAELIKHVGLRLTWVMLTIAITLSAGLTTAIAIVAGSHGSAPLGREDLRGVLSVPGLLVAGIVFVLGVLASAGEYRHHTITASLLVTPRRGQFLAGKYAAAAVVGTVFAGVTLTASYVATAIVVLAKDLPVDLLTADAVLTWLGVTIAAGLFALAGAGLGALVRSEALAIIAAVAWWFVIEGLLPGALREPGLAKYLPAAAARALIQAGVPAVDGTVAAATGGLLVAAYVTATAVPALLLTKRRDVG</sequence>
<evidence type="ECO:0000256" key="1">
    <source>
        <dbReference type="SAM" id="Phobius"/>
    </source>
</evidence>
<keyword evidence="1" id="KW-0472">Membrane</keyword>
<evidence type="ECO:0000313" key="2">
    <source>
        <dbReference type="EMBL" id="TCO08545.1"/>
    </source>
</evidence>
<proteinExistence type="predicted"/>
<dbReference type="RefSeq" id="WP_132197456.1">
    <property type="nucleotide sequence ID" value="NZ_SLWM01000045.1"/>
</dbReference>
<name>A0ABY2B682_9ACTN</name>
<gene>
    <name evidence="2" type="ORF">EV644_14511</name>
</gene>
<keyword evidence="1" id="KW-1133">Transmembrane helix</keyword>
<protein>
    <submittedName>
        <fullName evidence="2">ABC-2 type transport system permease protein</fullName>
    </submittedName>
</protein>
<feature type="transmembrane region" description="Helical" evidence="1">
    <location>
        <begin position="53"/>
        <end position="75"/>
    </location>
</feature>
<evidence type="ECO:0000313" key="3">
    <source>
        <dbReference type="Proteomes" id="UP000295818"/>
    </source>
</evidence>